<protein>
    <submittedName>
        <fullName evidence="2">4217_t:CDS:1</fullName>
    </submittedName>
</protein>
<sequence length="259" mass="29631">MTIKPISPGLKYKKILRNHLFSPGYPVPIPSLDLQQTSWTHKNSHDVQRIVGKGKGQPLPSKVELNPKDGSSESITKPNISNVEKATVSQDYDQQSTLEKPEPEKKKRGYKINRGTQPGTDDKVIENVENLDSPTINKEVEEERIFPAETETQKQGHQEGAKVNLAEDSLPGWTSKEMVYQIARENVLGDRITALKVKLVMRLDTLNSYLKKIKYTILYHIYPFNLPRDSQKIFITQYSSRNIHHASSIHLIHFIKYLF</sequence>
<feature type="compositionally biased region" description="Polar residues" evidence="1">
    <location>
        <begin position="72"/>
        <end position="98"/>
    </location>
</feature>
<organism evidence="2 3">
    <name type="scientific">Diversispora eburnea</name>
    <dbReference type="NCBI Taxonomy" id="1213867"/>
    <lineage>
        <taxon>Eukaryota</taxon>
        <taxon>Fungi</taxon>
        <taxon>Fungi incertae sedis</taxon>
        <taxon>Mucoromycota</taxon>
        <taxon>Glomeromycotina</taxon>
        <taxon>Glomeromycetes</taxon>
        <taxon>Diversisporales</taxon>
        <taxon>Diversisporaceae</taxon>
        <taxon>Diversispora</taxon>
    </lineage>
</organism>
<gene>
    <name evidence="2" type="ORF">DEBURN_LOCUS1112</name>
</gene>
<feature type="region of interest" description="Disordered" evidence="1">
    <location>
        <begin position="51"/>
        <end position="123"/>
    </location>
</feature>
<keyword evidence="3" id="KW-1185">Reference proteome</keyword>
<dbReference type="EMBL" id="CAJVPK010000044">
    <property type="protein sequence ID" value="CAG8437155.1"/>
    <property type="molecule type" value="Genomic_DNA"/>
</dbReference>
<evidence type="ECO:0000313" key="2">
    <source>
        <dbReference type="EMBL" id="CAG8437155.1"/>
    </source>
</evidence>
<accession>A0A9N8V5B7</accession>
<dbReference type="Proteomes" id="UP000789706">
    <property type="component" value="Unassembled WGS sequence"/>
</dbReference>
<reference evidence="2" key="1">
    <citation type="submission" date="2021-06" db="EMBL/GenBank/DDBJ databases">
        <authorList>
            <person name="Kallberg Y."/>
            <person name="Tangrot J."/>
            <person name="Rosling A."/>
        </authorList>
    </citation>
    <scope>NUCLEOTIDE SEQUENCE</scope>
    <source>
        <strain evidence="2">AZ414A</strain>
    </source>
</reference>
<proteinExistence type="predicted"/>
<comment type="caution">
    <text evidence="2">The sequence shown here is derived from an EMBL/GenBank/DDBJ whole genome shotgun (WGS) entry which is preliminary data.</text>
</comment>
<name>A0A9N8V5B7_9GLOM</name>
<evidence type="ECO:0000313" key="3">
    <source>
        <dbReference type="Proteomes" id="UP000789706"/>
    </source>
</evidence>
<dbReference type="AlphaFoldDB" id="A0A9N8V5B7"/>
<evidence type="ECO:0000256" key="1">
    <source>
        <dbReference type="SAM" id="MobiDB-lite"/>
    </source>
</evidence>
<dbReference type="OrthoDB" id="10542637at2759"/>